<name>A0A6J7IQX0_9ZZZZ</name>
<sequence length="88" mass="9474">MAIQKSPAPPSRSSLLRRIRALESKLEEIDGGAVQAGRRDDPAAEVHELIASGRPMSAVRRYREITGASETEARDAITQLGGFAAQDD</sequence>
<accession>A0A6J7IQX0</accession>
<dbReference type="EMBL" id="CAFBMK010000175">
    <property type="protein sequence ID" value="CAB4932672.1"/>
    <property type="molecule type" value="Genomic_DNA"/>
</dbReference>
<protein>
    <submittedName>
        <fullName evidence="1">Unannotated protein</fullName>
    </submittedName>
</protein>
<gene>
    <name evidence="1" type="ORF">UFOPK3564_02465</name>
</gene>
<organism evidence="1">
    <name type="scientific">freshwater metagenome</name>
    <dbReference type="NCBI Taxonomy" id="449393"/>
    <lineage>
        <taxon>unclassified sequences</taxon>
        <taxon>metagenomes</taxon>
        <taxon>ecological metagenomes</taxon>
    </lineage>
</organism>
<dbReference type="AlphaFoldDB" id="A0A6J7IQX0"/>
<proteinExistence type="predicted"/>
<evidence type="ECO:0000313" key="1">
    <source>
        <dbReference type="EMBL" id="CAB4932672.1"/>
    </source>
</evidence>
<reference evidence="1" key="1">
    <citation type="submission" date="2020-05" db="EMBL/GenBank/DDBJ databases">
        <authorList>
            <person name="Chiriac C."/>
            <person name="Salcher M."/>
            <person name="Ghai R."/>
            <person name="Kavagutti S V."/>
        </authorList>
    </citation>
    <scope>NUCLEOTIDE SEQUENCE</scope>
</reference>